<dbReference type="Gene3D" id="3.40.50.2000">
    <property type="entry name" value="Glycogen Phosphorylase B"/>
    <property type="match status" value="2"/>
</dbReference>
<sequence>MNIVFLKLYITEELNNKFYNSQEIGLAKALLEVHPEHRVDIIMLSRSVTSVERTEISDRLAIKVIPARGIGHHGMIDLSILKETGADLVHLLADNMLYAPNVIRYCNSHGIKCHLYIGTLFTDSKSWYKRAISRLLMIRNINAYKKVPVYAKTPKIMDTCKQYGIDARLAPVGMSLEDTVLSVKSLQQVRDQYGLPLDKKLLLFVGRFEDYKHPFDAVELLKLMDDSYHLVMVGRGRLQSEIEDRLDSYDLKSRATILQDVPNKAMRDIFLSADYYINFNPDEIYGMAILEAMCHECPVFAITAPGPDYLLDDGENGFICNSVMDMADKIEGLSYDYDRYRSVQENARDKVLSSFIWNSTVQCFEDF</sequence>
<reference evidence="2 3" key="1">
    <citation type="submission" date="2016-10" db="EMBL/GenBank/DDBJ databases">
        <authorList>
            <person name="de Groot N.N."/>
        </authorList>
    </citation>
    <scope>NUCLEOTIDE SEQUENCE [LARGE SCALE GENOMIC DNA]</scope>
    <source>
        <strain evidence="2 3">AR40</strain>
    </source>
</reference>
<dbReference type="SUPFAM" id="SSF53756">
    <property type="entry name" value="UDP-Glycosyltransferase/glycogen phosphorylase"/>
    <property type="match status" value="1"/>
</dbReference>
<protein>
    <submittedName>
        <fullName evidence="2">1,2-diacylglycerol 3-alpha-glucosyltransferase</fullName>
    </submittedName>
</protein>
<dbReference type="InterPro" id="IPR050194">
    <property type="entry name" value="Glycosyltransferase_grp1"/>
</dbReference>
<keyword evidence="2" id="KW-0808">Transferase</keyword>
<accession>A0A1H9WWB2</accession>
<evidence type="ECO:0000313" key="3">
    <source>
        <dbReference type="Proteomes" id="UP000182584"/>
    </source>
</evidence>
<dbReference type="EMBL" id="FOGJ01000035">
    <property type="protein sequence ID" value="SES37977.1"/>
    <property type="molecule type" value="Genomic_DNA"/>
</dbReference>
<dbReference type="RefSeq" id="WP_074758641.1">
    <property type="nucleotide sequence ID" value="NZ_FOGJ01000035.1"/>
</dbReference>
<dbReference type="Pfam" id="PF00534">
    <property type="entry name" value="Glycos_transf_1"/>
    <property type="match status" value="1"/>
</dbReference>
<organism evidence="2 3">
    <name type="scientific">Butyrivibrio fibrisolvens</name>
    <dbReference type="NCBI Taxonomy" id="831"/>
    <lineage>
        <taxon>Bacteria</taxon>
        <taxon>Bacillati</taxon>
        <taxon>Bacillota</taxon>
        <taxon>Clostridia</taxon>
        <taxon>Lachnospirales</taxon>
        <taxon>Lachnospiraceae</taxon>
        <taxon>Butyrivibrio</taxon>
    </lineage>
</organism>
<dbReference type="PANTHER" id="PTHR45947:SF3">
    <property type="entry name" value="SULFOQUINOVOSYL TRANSFERASE SQD2"/>
    <property type="match status" value="1"/>
</dbReference>
<dbReference type="GO" id="GO:0016757">
    <property type="term" value="F:glycosyltransferase activity"/>
    <property type="evidence" value="ECO:0007669"/>
    <property type="project" value="InterPro"/>
</dbReference>
<evidence type="ECO:0000313" key="2">
    <source>
        <dbReference type="EMBL" id="SES37977.1"/>
    </source>
</evidence>
<dbReference type="CDD" id="cd03801">
    <property type="entry name" value="GT4_PimA-like"/>
    <property type="match status" value="1"/>
</dbReference>
<name>A0A1H9WWB2_BUTFI</name>
<dbReference type="Proteomes" id="UP000182584">
    <property type="component" value="Unassembled WGS sequence"/>
</dbReference>
<dbReference type="OrthoDB" id="9797829at2"/>
<dbReference type="PANTHER" id="PTHR45947">
    <property type="entry name" value="SULFOQUINOVOSYL TRANSFERASE SQD2"/>
    <property type="match status" value="1"/>
</dbReference>
<dbReference type="InterPro" id="IPR001296">
    <property type="entry name" value="Glyco_trans_1"/>
</dbReference>
<proteinExistence type="predicted"/>
<gene>
    <name evidence="2" type="ORF">SAMN04487884_13528</name>
</gene>
<evidence type="ECO:0000259" key="1">
    <source>
        <dbReference type="Pfam" id="PF00534"/>
    </source>
</evidence>
<dbReference type="AlphaFoldDB" id="A0A1H9WWB2"/>
<feature type="domain" description="Glycosyl transferase family 1" evidence="1">
    <location>
        <begin position="189"/>
        <end position="349"/>
    </location>
</feature>